<evidence type="ECO:0000256" key="1">
    <source>
        <dbReference type="ARBA" id="ARBA00006620"/>
    </source>
</evidence>
<dbReference type="AlphaFoldDB" id="A0A2H0KRX1"/>
<gene>
    <name evidence="8" type="ORF">COV84_04250</name>
</gene>
<evidence type="ECO:0000313" key="8">
    <source>
        <dbReference type="EMBL" id="PIQ74892.1"/>
    </source>
</evidence>
<keyword evidence="7" id="KW-0346">Stress response</keyword>
<dbReference type="InterPro" id="IPR038570">
    <property type="entry name" value="HicA_sf"/>
</dbReference>
<dbReference type="GO" id="GO:0016787">
    <property type="term" value="F:hydrolase activity"/>
    <property type="evidence" value="ECO:0007669"/>
    <property type="project" value="UniProtKB-KW"/>
</dbReference>
<evidence type="ECO:0000256" key="7">
    <source>
        <dbReference type="ARBA" id="ARBA00023016"/>
    </source>
</evidence>
<proteinExistence type="inferred from homology"/>
<keyword evidence="3" id="KW-0540">Nuclease</keyword>
<dbReference type="InterPro" id="IPR012933">
    <property type="entry name" value="HicA_mRNA_interferase"/>
</dbReference>
<dbReference type="PANTHER" id="PTHR34873:SF3">
    <property type="entry name" value="ADDICTION MODULE TOXIN, HICA FAMILY"/>
    <property type="match status" value="1"/>
</dbReference>
<reference evidence="8 9" key="1">
    <citation type="submission" date="2017-09" db="EMBL/GenBank/DDBJ databases">
        <title>Depth-based differentiation of microbial function through sediment-hosted aquifers and enrichment of novel symbionts in the deep terrestrial subsurface.</title>
        <authorList>
            <person name="Probst A.J."/>
            <person name="Ladd B."/>
            <person name="Jarett J.K."/>
            <person name="Geller-Mcgrath D.E."/>
            <person name="Sieber C.M."/>
            <person name="Emerson J.B."/>
            <person name="Anantharaman K."/>
            <person name="Thomas B.C."/>
            <person name="Malmstrom R."/>
            <person name="Stieglmeier M."/>
            <person name="Klingl A."/>
            <person name="Woyke T."/>
            <person name="Ryan C.M."/>
            <person name="Banfield J.F."/>
        </authorList>
    </citation>
    <scope>NUCLEOTIDE SEQUENCE [LARGE SCALE GENOMIC DNA]</scope>
    <source>
        <strain evidence="8">CG11_big_fil_rev_8_21_14_0_20_40_15</strain>
    </source>
</reference>
<dbReference type="Proteomes" id="UP000229317">
    <property type="component" value="Unassembled WGS sequence"/>
</dbReference>
<protein>
    <recommendedName>
        <fullName evidence="10">Addiction module toxin, HicA family</fullName>
    </recommendedName>
</protein>
<evidence type="ECO:0000313" key="9">
    <source>
        <dbReference type="Proteomes" id="UP000229317"/>
    </source>
</evidence>
<dbReference type="SUPFAM" id="SSF54786">
    <property type="entry name" value="YcfA/nrd intein domain"/>
    <property type="match status" value="1"/>
</dbReference>
<comment type="similarity">
    <text evidence="1">Belongs to the HicA mRNA interferase family.</text>
</comment>
<dbReference type="Gene3D" id="3.30.920.30">
    <property type="entry name" value="Hypothetical protein"/>
    <property type="match status" value="1"/>
</dbReference>
<keyword evidence="5" id="KW-0378">Hydrolase</keyword>
<dbReference type="GO" id="GO:0004519">
    <property type="term" value="F:endonuclease activity"/>
    <property type="evidence" value="ECO:0007669"/>
    <property type="project" value="UniProtKB-KW"/>
</dbReference>
<sequence>MSRRLPVLKTSQIIRILKKLGFYEARQKGAHICFKHPDGRFTLVPRHGNEDIGRGLLRQILREINISPEEFSKLL</sequence>
<keyword evidence="6" id="KW-0694">RNA-binding</keyword>
<keyword evidence="2" id="KW-1277">Toxin-antitoxin system</keyword>
<dbReference type="EMBL" id="PCVO01000064">
    <property type="protein sequence ID" value="PIQ74892.1"/>
    <property type="molecule type" value="Genomic_DNA"/>
</dbReference>
<evidence type="ECO:0000256" key="6">
    <source>
        <dbReference type="ARBA" id="ARBA00022884"/>
    </source>
</evidence>
<organism evidence="8 9">
    <name type="scientific">Candidatus Portnoybacteria bacterium CG11_big_fil_rev_8_21_14_0_20_40_15</name>
    <dbReference type="NCBI Taxonomy" id="1974817"/>
    <lineage>
        <taxon>Bacteria</taxon>
        <taxon>Candidatus Portnoyibacteriota</taxon>
    </lineage>
</organism>
<evidence type="ECO:0000256" key="3">
    <source>
        <dbReference type="ARBA" id="ARBA00022722"/>
    </source>
</evidence>
<name>A0A2H0KRX1_9BACT</name>
<dbReference type="Pfam" id="PF07927">
    <property type="entry name" value="HicA_toxin"/>
    <property type="match status" value="1"/>
</dbReference>
<comment type="caution">
    <text evidence="8">The sequence shown here is derived from an EMBL/GenBank/DDBJ whole genome shotgun (WGS) entry which is preliminary data.</text>
</comment>
<keyword evidence="4" id="KW-0255">Endonuclease</keyword>
<evidence type="ECO:0000256" key="4">
    <source>
        <dbReference type="ARBA" id="ARBA00022759"/>
    </source>
</evidence>
<evidence type="ECO:0008006" key="10">
    <source>
        <dbReference type="Google" id="ProtNLM"/>
    </source>
</evidence>
<evidence type="ECO:0000256" key="5">
    <source>
        <dbReference type="ARBA" id="ARBA00022801"/>
    </source>
</evidence>
<dbReference type="GO" id="GO:0003729">
    <property type="term" value="F:mRNA binding"/>
    <property type="evidence" value="ECO:0007669"/>
    <property type="project" value="InterPro"/>
</dbReference>
<evidence type="ECO:0000256" key="2">
    <source>
        <dbReference type="ARBA" id="ARBA00022649"/>
    </source>
</evidence>
<accession>A0A2H0KRX1</accession>
<dbReference type="PANTHER" id="PTHR34873">
    <property type="entry name" value="SSR1766 PROTEIN"/>
    <property type="match status" value="1"/>
</dbReference>